<evidence type="ECO:0008006" key="3">
    <source>
        <dbReference type="Google" id="ProtNLM"/>
    </source>
</evidence>
<dbReference type="Proteomes" id="UP000196355">
    <property type="component" value="Unassembled WGS sequence"/>
</dbReference>
<evidence type="ECO:0000313" key="2">
    <source>
        <dbReference type="Proteomes" id="UP000196355"/>
    </source>
</evidence>
<organism evidence="1 2">
    <name type="scientific">Chryseobacterium mucoviscidosis</name>
    <dbReference type="NCBI Taxonomy" id="1945581"/>
    <lineage>
        <taxon>Bacteria</taxon>
        <taxon>Pseudomonadati</taxon>
        <taxon>Bacteroidota</taxon>
        <taxon>Flavobacteriia</taxon>
        <taxon>Flavobacteriales</taxon>
        <taxon>Weeksellaceae</taxon>
        <taxon>Chryseobacterium group</taxon>
        <taxon>Chryseobacterium</taxon>
    </lineage>
</organism>
<evidence type="ECO:0000313" key="1">
    <source>
        <dbReference type="EMBL" id="OVE59242.1"/>
    </source>
</evidence>
<sequence>MNFKLFFLLLFIISCSKKIENAQDKKFYQDWENLEIKTDRQTITISKLSDSMNYENVIYTKEYYDIPPQYKIEKVQKYKIYITKAEKDSLAKYIYESVTNPKFTNVLATDYVGNVKLKFGKENMNLVCEYKSVGNWTEVSQNTRKIYELIKVKAEISTQ</sequence>
<dbReference type="PROSITE" id="PS51257">
    <property type="entry name" value="PROKAR_LIPOPROTEIN"/>
    <property type="match status" value="1"/>
</dbReference>
<dbReference type="AlphaFoldDB" id="A0A202C6Q3"/>
<comment type="caution">
    <text evidence="1">The sequence shown here is derived from an EMBL/GenBank/DDBJ whole genome shotgun (WGS) entry which is preliminary data.</text>
</comment>
<protein>
    <recommendedName>
        <fullName evidence="3">Lipoprotein</fullName>
    </recommendedName>
</protein>
<name>A0A202C6Q3_9FLAO</name>
<keyword evidence="2" id="KW-1185">Reference proteome</keyword>
<accession>A0A202C6Q3</accession>
<reference evidence="2" key="1">
    <citation type="submission" date="2017-02" db="EMBL/GenBank/DDBJ databases">
        <authorList>
            <person name="Tetz G."/>
            <person name="Tetz V."/>
        </authorList>
    </citation>
    <scope>NUCLEOTIDE SEQUENCE [LARGE SCALE GENOMIC DNA]</scope>
    <source>
        <strain evidence="2">VT16-26</strain>
    </source>
</reference>
<gene>
    <name evidence="1" type="ORF">B0E34_06335</name>
</gene>
<proteinExistence type="predicted"/>
<dbReference type="EMBL" id="MVAG01000091">
    <property type="protein sequence ID" value="OVE59242.1"/>
    <property type="molecule type" value="Genomic_DNA"/>
</dbReference>